<name>A0A0K2UH00_LEPSM</name>
<organism evidence="1">
    <name type="scientific">Lepeophtheirus salmonis</name>
    <name type="common">Salmon louse</name>
    <name type="synonym">Caligus salmonis</name>
    <dbReference type="NCBI Taxonomy" id="72036"/>
    <lineage>
        <taxon>Eukaryota</taxon>
        <taxon>Metazoa</taxon>
        <taxon>Ecdysozoa</taxon>
        <taxon>Arthropoda</taxon>
        <taxon>Crustacea</taxon>
        <taxon>Multicrustacea</taxon>
        <taxon>Hexanauplia</taxon>
        <taxon>Copepoda</taxon>
        <taxon>Siphonostomatoida</taxon>
        <taxon>Caligidae</taxon>
        <taxon>Lepeophtheirus</taxon>
    </lineage>
</organism>
<evidence type="ECO:0000313" key="1">
    <source>
        <dbReference type="EMBL" id="CDW37252.1"/>
    </source>
</evidence>
<reference evidence="1" key="1">
    <citation type="submission" date="2014-05" db="EMBL/GenBank/DDBJ databases">
        <authorList>
            <person name="Chronopoulou M."/>
        </authorList>
    </citation>
    <scope>NUCLEOTIDE SEQUENCE</scope>
    <source>
        <tissue evidence="1">Whole organism</tissue>
    </source>
</reference>
<accession>A0A0K2UH00</accession>
<feature type="non-terminal residue" evidence="1">
    <location>
        <position position="1"/>
    </location>
</feature>
<dbReference type="EMBL" id="HACA01019891">
    <property type="protein sequence ID" value="CDW37252.1"/>
    <property type="molecule type" value="Transcribed_RNA"/>
</dbReference>
<proteinExistence type="predicted"/>
<dbReference type="AlphaFoldDB" id="A0A0K2UH00"/>
<sequence length="280" mass="31117">LVEQIVSRLRPLILQFIENALNSVILEGKLIDAVVSQVEGQIEGEVNAELQGYSGSLANANKQSLVNAIIQRLKPIILSALKNLQRSDSRYSSISSSKFNSLSDQIVDRLRPIILQLIENAIQQFSFQESLIEELISLVLGQLDGEIQNFVTIELNGLSNLNNVNEQSIFRAVINKMTPLIRQTVQTVIRSQSSFSNLSGRIDFIVERIIEALQPIILDAIQFNLDVLREEAAAAAAAQKPAPPKQDKITSLFGISGENNVKVETPSFNYQYAIDFAKRR</sequence>
<protein>
    <submittedName>
        <fullName evidence="1">Uncharacterized protein</fullName>
    </submittedName>
</protein>